<dbReference type="HAMAP" id="MF_00016">
    <property type="entry name" value="DNA_HJ_migration_RuvB"/>
    <property type="match status" value="1"/>
</dbReference>
<dbReference type="GO" id="GO:0009378">
    <property type="term" value="F:four-way junction helicase activity"/>
    <property type="evidence" value="ECO:0007669"/>
    <property type="project" value="InterPro"/>
</dbReference>
<dbReference type="PANTHER" id="PTHR42848:SF1">
    <property type="entry name" value="HOLLIDAY JUNCTION BRANCH MIGRATION COMPLEX SUBUNIT RUVB"/>
    <property type="match status" value="1"/>
</dbReference>
<dbReference type="GO" id="GO:0005737">
    <property type="term" value="C:cytoplasm"/>
    <property type="evidence" value="ECO:0007669"/>
    <property type="project" value="UniProtKB-SubCell"/>
</dbReference>
<feature type="binding site" evidence="4">
    <location>
        <position position="58"/>
    </location>
    <ligand>
        <name>ATP</name>
        <dbReference type="ChEBI" id="CHEBI:30616"/>
    </ligand>
</feature>
<dbReference type="InterPro" id="IPR041445">
    <property type="entry name" value="AAA_lid_4"/>
</dbReference>
<keyword evidence="4" id="KW-0963">Cytoplasm</keyword>
<evidence type="ECO:0000256" key="2">
    <source>
        <dbReference type="ARBA" id="ARBA00022840"/>
    </source>
</evidence>
<dbReference type="Gene3D" id="1.10.10.10">
    <property type="entry name" value="Winged helix-like DNA-binding domain superfamily/Winged helix DNA-binding domain"/>
    <property type="match status" value="1"/>
</dbReference>
<dbReference type="GO" id="GO:0048476">
    <property type="term" value="C:Holliday junction resolvase complex"/>
    <property type="evidence" value="ECO:0007669"/>
    <property type="project" value="UniProtKB-UniRule"/>
</dbReference>
<dbReference type="NCBIfam" id="TIGR00635">
    <property type="entry name" value="ruvB"/>
    <property type="match status" value="1"/>
</dbReference>
<feature type="domain" description="RuvB AAA lid" evidence="7">
    <location>
        <begin position="173"/>
        <end position="245"/>
    </location>
</feature>
<feature type="binding site" evidence="4">
    <location>
        <position position="10"/>
    </location>
    <ligand>
        <name>ATP</name>
        <dbReference type="ChEBI" id="CHEBI:30616"/>
    </ligand>
</feature>
<accession>Q6KI19</accession>
<feature type="region of interest" description="Head domain (RuvB-H)" evidence="4">
    <location>
        <begin position="247"/>
        <end position="323"/>
    </location>
</feature>
<dbReference type="eggNOG" id="COG2255">
    <property type="taxonomic scope" value="Bacteria"/>
</dbReference>
<dbReference type="Pfam" id="PF17864">
    <property type="entry name" value="AAA_lid_4"/>
    <property type="match status" value="1"/>
</dbReference>
<comment type="catalytic activity">
    <reaction evidence="4">
        <text>ATP + H2O = ADP + phosphate + H(+)</text>
        <dbReference type="Rhea" id="RHEA:13065"/>
        <dbReference type="ChEBI" id="CHEBI:15377"/>
        <dbReference type="ChEBI" id="CHEBI:15378"/>
        <dbReference type="ChEBI" id="CHEBI:30616"/>
        <dbReference type="ChEBI" id="CHEBI:43474"/>
        <dbReference type="ChEBI" id="CHEBI:456216"/>
    </reaction>
</comment>
<feature type="binding site" evidence="4">
    <location>
        <position position="210"/>
    </location>
    <ligand>
        <name>ATP</name>
        <dbReference type="ChEBI" id="CHEBI:30616"/>
    </ligand>
</feature>
<gene>
    <name evidence="4 8" type="primary">ruvB</name>
    <name evidence="8" type="ordered locus">MMOB2710</name>
</gene>
<dbReference type="Gene3D" id="3.40.50.300">
    <property type="entry name" value="P-loop containing nucleotide triphosphate hydrolases"/>
    <property type="match status" value="1"/>
</dbReference>
<feature type="binding site" evidence="4">
    <location>
        <position position="59"/>
    </location>
    <ligand>
        <name>ATP</name>
        <dbReference type="ChEBI" id="CHEBI:30616"/>
    </ligand>
</feature>
<dbReference type="GO" id="GO:0016887">
    <property type="term" value="F:ATP hydrolysis activity"/>
    <property type="evidence" value="ECO:0007669"/>
    <property type="project" value="RHEA"/>
</dbReference>
<comment type="subunit">
    <text evidence="4">Homohexamer. Forms an RuvA(8)-RuvB(12)-Holliday junction (HJ) complex. HJ DNA is sandwiched between 2 RuvA tetramers; dsDNA enters through RuvA and exits via RuvB. An RuvB hexamer assembles on each DNA strand where it exits the tetramer. Each RuvB hexamer is contacted by two RuvA subunits (via domain III) on 2 adjacent RuvB subunits; this complex drives branch migration. In the full resolvosome a probable DNA-RuvA(4)-RuvB(12)-RuvC(2) complex forms which resolves the HJ.</text>
</comment>
<dbReference type="GO" id="GO:0006310">
    <property type="term" value="P:DNA recombination"/>
    <property type="evidence" value="ECO:0007669"/>
    <property type="project" value="UniProtKB-UniRule"/>
</dbReference>
<keyword evidence="3 4" id="KW-0238">DNA-binding</keyword>
<feature type="binding site" evidence="4">
    <location>
        <position position="302"/>
    </location>
    <ligand>
        <name>DNA</name>
        <dbReference type="ChEBI" id="CHEBI:16991"/>
    </ligand>
</feature>
<dbReference type="Proteomes" id="UP000009072">
    <property type="component" value="Chromosome"/>
</dbReference>
<evidence type="ECO:0000313" key="9">
    <source>
        <dbReference type="Proteomes" id="UP000009072"/>
    </source>
</evidence>
<dbReference type="PANTHER" id="PTHR42848">
    <property type="match status" value="1"/>
</dbReference>
<evidence type="ECO:0000259" key="5">
    <source>
        <dbReference type="Pfam" id="PF05491"/>
    </source>
</evidence>
<keyword evidence="8" id="KW-0347">Helicase</keyword>
<feature type="binding site" evidence="4">
    <location>
        <position position="307"/>
    </location>
    <ligand>
        <name>DNA</name>
        <dbReference type="ChEBI" id="CHEBI:16991"/>
    </ligand>
</feature>
<comment type="subcellular location">
    <subcellularLocation>
        <location evidence="4">Cytoplasm</location>
    </subcellularLocation>
</comment>
<dbReference type="InterPro" id="IPR008824">
    <property type="entry name" value="RuvB-like_N"/>
</dbReference>
<dbReference type="CDD" id="cd00009">
    <property type="entry name" value="AAA"/>
    <property type="match status" value="1"/>
</dbReference>
<dbReference type="Pfam" id="PF05491">
    <property type="entry name" value="WHD_RuvB"/>
    <property type="match status" value="1"/>
</dbReference>
<dbReference type="EC" id="3.6.4.-" evidence="4"/>
<dbReference type="SUPFAM" id="SSF52540">
    <property type="entry name" value="P-loop containing nucleoside triphosphate hydrolases"/>
    <property type="match status" value="1"/>
</dbReference>
<reference evidence="8 9" key="1">
    <citation type="journal article" date="2004" name="Genome Res.">
        <title>The complete genome and proteome of Mycoplasma mobile.</title>
        <authorList>
            <person name="Jaffe J.D."/>
            <person name="Stange-Thomann N."/>
            <person name="Smith C."/>
            <person name="DeCaprio D."/>
            <person name="Fisher S."/>
            <person name="Butler J."/>
            <person name="Calvo S."/>
            <person name="Elkins T."/>
            <person name="FitzGerald M.G."/>
            <person name="Hafez N."/>
            <person name="Kodira C.D."/>
            <person name="Major J."/>
            <person name="Wang S."/>
            <person name="Wilkinson J."/>
            <person name="Nicol R."/>
            <person name="Nusbaum C."/>
            <person name="Birren B."/>
            <person name="Berg H.C."/>
            <person name="Church G.M."/>
        </authorList>
    </citation>
    <scope>NUCLEOTIDE SEQUENCE [LARGE SCALE GENOMIC DNA]</scope>
    <source>
        <strain evidence="9">ATCC 43663 / 163K / NCTC 11711</strain>
    </source>
</reference>
<dbReference type="InterPro" id="IPR008823">
    <property type="entry name" value="RuvB_wg_C"/>
</dbReference>
<keyword evidence="4" id="KW-0233">DNA recombination</keyword>
<dbReference type="AlphaFoldDB" id="Q6KI19"/>
<feature type="binding site" evidence="4">
    <location>
        <position position="57"/>
    </location>
    <ligand>
        <name>ATP</name>
        <dbReference type="ChEBI" id="CHEBI:30616"/>
    </ligand>
</feature>
<comment type="similarity">
    <text evidence="4">Belongs to the RuvB family.</text>
</comment>
<feature type="binding site" evidence="4">
    <location>
        <begin position="120"/>
        <end position="122"/>
    </location>
    <ligand>
        <name>ATP</name>
        <dbReference type="ChEBI" id="CHEBI:30616"/>
    </ligand>
</feature>
<dbReference type="InterPro" id="IPR036390">
    <property type="entry name" value="WH_DNA-bd_sf"/>
</dbReference>
<dbReference type="GO" id="GO:0005524">
    <property type="term" value="F:ATP binding"/>
    <property type="evidence" value="ECO:0007669"/>
    <property type="project" value="UniProtKB-UniRule"/>
</dbReference>
<evidence type="ECO:0000259" key="6">
    <source>
        <dbReference type="Pfam" id="PF05496"/>
    </source>
</evidence>
<protein>
    <recommendedName>
        <fullName evidence="4">Holliday junction branch migration complex subunit RuvB</fullName>
        <ecNumber evidence="4">3.6.4.-</ecNumber>
    </recommendedName>
</protein>
<feature type="binding site" evidence="4">
    <location>
        <position position="58"/>
    </location>
    <ligand>
        <name>Mg(2+)</name>
        <dbReference type="ChEBI" id="CHEBI:18420"/>
    </ligand>
</feature>
<dbReference type="Pfam" id="PF05496">
    <property type="entry name" value="RuvB_N"/>
    <property type="match status" value="1"/>
</dbReference>
<proteinExistence type="inferred from homology"/>
<dbReference type="InterPro" id="IPR004605">
    <property type="entry name" value="DNA_helicase_Holl-junc_RuvB"/>
</dbReference>
<dbReference type="Gene3D" id="1.10.8.60">
    <property type="match status" value="1"/>
</dbReference>
<keyword evidence="9" id="KW-1185">Reference proteome</keyword>
<feature type="binding site" evidence="4">
    <location>
        <position position="13"/>
    </location>
    <ligand>
        <name>ATP</name>
        <dbReference type="ChEBI" id="CHEBI:30616"/>
    </ligand>
</feature>
<name>Q6KI19_MYCM1</name>
<feature type="domain" description="RuvB winged helix C-terminal" evidence="5">
    <location>
        <begin position="247"/>
        <end position="318"/>
    </location>
</feature>
<comment type="domain">
    <text evidence="4">Has 3 domains, the large (RuvB-L) and small ATPase (RuvB-S) domains and the C-terminal head (RuvB-H) domain. The head domain binds DNA, while the ATPase domains jointly bind ATP, ADP or are empty depending on the state of the subunit in the translocation cycle. During a single DNA translocation step the structure of each domain remains the same, but their relative positions change.</text>
</comment>
<dbReference type="InterPro" id="IPR027417">
    <property type="entry name" value="P-loop_NTPase"/>
</dbReference>
<keyword evidence="1 4" id="KW-0547">Nucleotide-binding</keyword>
<feature type="binding site" evidence="4">
    <location>
        <position position="54"/>
    </location>
    <ligand>
        <name>ATP</name>
        <dbReference type="ChEBI" id="CHEBI:30616"/>
    </ligand>
</feature>
<dbReference type="GO" id="GO:0006281">
    <property type="term" value="P:DNA repair"/>
    <property type="evidence" value="ECO:0007669"/>
    <property type="project" value="UniProtKB-UniRule"/>
</dbReference>
<organism evidence="8 9">
    <name type="scientific">Mycoplasma mobile (strain ATCC 43663 / 163K / NCTC 11711)</name>
    <name type="common">Mesomycoplasma mobile</name>
    <dbReference type="NCBI Taxonomy" id="267748"/>
    <lineage>
        <taxon>Bacteria</taxon>
        <taxon>Bacillati</taxon>
        <taxon>Mycoplasmatota</taxon>
        <taxon>Mycoplasmoidales</taxon>
        <taxon>Metamycoplasmataceae</taxon>
        <taxon>Mesomycoplasma</taxon>
    </lineage>
</organism>
<keyword evidence="4" id="KW-0234">DNA repair</keyword>
<evidence type="ECO:0000313" key="8">
    <source>
        <dbReference type="EMBL" id="AAT27757.1"/>
    </source>
</evidence>
<comment type="function">
    <text evidence="4">The RuvA-RuvB-RuvC complex processes Holliday junction (HJ) DNA during genetic recombination and DNA repair, while the RuvA-RuvB complex plays an important role in the rescue of blocked DNA replication forks via replication fork reversal (RFR). RuvA specifically binds to HJ cruciform DNA, conferring on it an open structure. The RuvB hexamer acts as an ATP-dependent pump, pulling dsDNA into and through the RuvAB complex. RuvB forms 2 homohexamers on either side of HJ DNA bound by 1 or 2 RuvA tetramers; 4 subunits per hexamer contact DNA at a time. Coordinated motions by a converter formed by DNA-disengaged RuvB subunits stimulates ATP hydrolysis and nucleotide exchange. Immobilization of the converter enables RuvB to convert the ATP-contained energy into a lever motion, pulling 2 nucleotides of DNA out of the RuvA tetramer per ATP hydrolyzed, thus driving DNA branch migration. The RuvB motors rotate together with the DNA substrate, which together with the progressing nucleotide cycle form the mechanistic basis for DNA recombination by continuous HJ branch migration. Branch migration allows RuvC to scan DNA until it finds its consensus sequence, where it cleaves and resolves cruciform DNA.</text>
</comment>
<keyword evidence="4" id="KW-0227">DNA damage</keyword>
<comment type="caution">
    <text evidence="4">Lacks conserved residue(s) required for the propagation of feature annotation.</text>
</comment>
<evidence type="ECO:0000256" key="3">
    <source>
        <dbReference type="ARBA" id="ARBA00023125"/>
    </source>
</evidence>
<feature type="region of interest" description="Small ATPAse domain (RuvB-S)" evidence="4">
    <location>
        <begin position="174"/>
        <end position="244"/>
    </location>
</feature>
<evidence type="ECO:0000259" key="7">
    <source>
        <dbReference type="Pfam" id="PF17864"/>
    </source>
</evidence>
<evidence type="ECO:0000256" key="1">
    <source>
        <dbReference type="ARBA" id="ARBA00022741"/>
    </source>
</evidence>
<sequence length="323" mass="37206">MQMKKNKFPLIHRPNSFNEFIGQKNLKHTLKVLIKSSILRKENLDHLIFQANPGYGKTSLAYIISKEMNSNLKIVQGNQFEKKSDLLSLFVSVNENDIIFVDEIHAINKSIEEILYSVMDDFVIDIQIGPEGEKKIVRMNLPHFTLIGATTQIEKLSKPLIDRFGFVGKFSSYNENEINLILKNLARKLKIKIDEQALKLISMNSSYIPRIAINLLKRAWDFAIFDEKKSIDITTIKKAFNYLGIFENGLNILHIKYLKLLYQAFKNKSASLDAISSILGLSKNNVVFHIESNLLNLELIEKTSRGRKIRKEGIEYLNKNNFK</sequence>
<dbReference type="GO" id="GO:0000400">
    <property type="term" value="F:four-way junction DNA binding"/>
    <property type="evidence" value="ECO:0007669"/>
    <property type="project" value="UniProtKB-UniRule"/>
</dbReference>
<dbReference type="EMBL" id="AE017308">
    <property type="protein sequence ID" value="AAT27757.1"/>
    <property type="molecule type" value="Genomic_DNA"/>
</dbReference>
<dbReference type="STRING" id="267748.MMOB2710"/>
<feature type="binding site" evidence="4">
    <location>
        <position position="173"/>
    </location>
    <ligand>
        <name>ATP</name>
        <dbReference type="ChEBI" id="CHEBI:30616"/>
    </ligand>
</feature>
<dbReference type="HOGENOM" id="CLU_055599_1_0_14"/>
<evidence type="ECO:0000256" key="4">
    <source>
        <dbReference type="HAMAP-Rule" id="MF_00016"/>
    </source>
</evidence>
<dbReference type="KEGG" id="mmo:MMOB2710"/>
<dbReference type="InterPro" id="IPR036388">
    <property type="entry name" value="WH-like_DNA-bd_sf"/>
</dbReference>
<feature type="domain" description="RuvB-like AAA+ ATPase" evidence="6">
    <location>
        <begin position="13"/>
        <end position="168"/>
    </location>
</feature>
<dbReference type="NCBIfam" id="NF000868">
    <property type="entry name" value="PRK00080.1"/>
    <property type="match status" value="1"/>
</dbReference>
<keyword evidence="2 4" id="KW-0067">ATP-binding</keyword>
<keyword evidence="4" id="KW-0378">Hydrolase</keyword>
<dbReference type="SUPFAM" id="SSF46785">
    <property type="entry name" value="Winged helix' DNA-binding domain"/>
    <property type="match status" value="1"/>
</dbReference>
<feature type="binding site" evidence="4">
    <location>
        <position position="163"/>
    </location>
    <ligand>
        <name>ATP</name>
        <dbReference type="ChEBI" id="CHEBI:30616"/>
    </ligand>
</feature>